<dbReference type="OrthoDB" id="9791347at2"/>
<dbReference type="PANTHER" id="PTHR14087:SF7">
    <property type="entry name" value="THYMOCYTE NUCLEAR PROTEIN 1"/>
    <property type="match status" value="1"/>
</dbReference>
<dbReference type="RefSeq" id="WP_084592547.1">
    <property type="nucleotide sequence ID" value="NZ_KN234763.1"/>
</dbReference>
<evidence type="ECO:0000259" key="1">
    <source>
        <dbReference type="Pfam" id="PF01878"/>
    </source>
</evidence>
<feature type="domain" description="EVE" evidence="1">
    <location>
        <begin position="3"/>
        <end position="43"/>
    </location>
</feature>
<name>A0A095VUE9_9GAMM</name>
<dbReference type="eggNOG" id="COG2947">
    <property type="taxonomic scope" value="Bacteria"/>
</dbReference>
<dbReference type="InterPro" id="IPR052181">
    <property type="entry name" value="5hmC_binding"/>
</dbReference>
<evidence type="ECO:0000313" key="2">
    <source>
        <dbReference type="EMBL" id="KGE04673.1"/>
    </source>
</evidence>
<dbReference type="InterPro" id="IPR002740">
    <property type="entry name" value="EVE_domain"/>
</dbReference>
<dbReference type="Gene3D" id="3.10.590.10">
    <property type="entry name" value="ph1033 like domains"/>
    <property type="match status" value="1"/>
</dbReference>
<dbReference type="Pfam" id="PF01878">
    <property type="entry name" value="EVE"/>
    <property type="match status" value="1"/>
</dbReference>
<dbReference type="InterPro" id="IPR015947">
    <property type="entry name" value="PUA-like_sf"/>
</dbReference>
<accession>A0A095VUE9</accession>
<protein>
    <recommendedName>
        <fullName evidence="1">EVE domain-containing protein</fullName>
    </recommendedName>
</protein>
<dbReference type="PANTHER" id="PTHR14087">
    <property type="entry name" value="THYMOCYTE NUCLEAR PROTEIN 1"/>
    <property type="match status" value="1"/>
</dbReference>
<keyword evidence="3" id="KW-1185">Reference proteome</keyword>
<dbReference type="HOGENOM" id="CLU_3099499_0_0_6"/>
<gene>
    <name evidence="2" type="ORF">HRUBRA_00698</name>
</gene>
<dbReference type="Proteomes" id="UP000029640">
    <property type="component" value="Unassembled WGS sequence"/>
</dbReference>
<dbReference type="AlphaFoldDB" id="A0A095VUE9"/>
<dbReference type="SUPFAM" id="SSF88697">
    <property type="entry name" value="PUA domain-like"/>
    <property type="match status" value="1"/>
</dbReference>
<evidence type="ECO:0000313" key="3">
    <source>
        <dbReference type="Proteomes" id="UP000029640"/>
    </source>
</evidence>
<dbReference type="EMBL" id="AUVB01000021">
    <property type="protein sequence ID" value="KGE04673.1"/>
    <property type="molecule type" value="Genomic_DNA"/>
</dbReference>
<organism evidence="2 3">
    <name type="scientific">Pseudohaliea rubra DSM 19751</name>
    <dbReference type="NCBI Taxonomy" id="1265313"/>
    <lineage>
        <taxon>Bacteria</taxon>
        <taxon>Pseudomonadati</taxon>
        <taxon>Pseudomonadota</taxon>
        <taxon>Gammaproteobacteria</taxon>
        <taxon>Cellvibrionales</taxon>
        <taxon>Halieaceae</taxon>
        <taxon>Pseudohaliea</taxon>
    </lineage>
</organism>
<reference evidence="2 3" key="1">
    <citation type="journal article" date="2014" name="Genome Announc.">
        <title>Genome Sequence of Gammaproteobacterial Pseudohaliea rubra Type Strain DSM 19751, Isolated from Coastal Seawater of the Mediterranean Sea.</title>
        <authorList>
            <person name="Spring S."/>
            <person name="Fiebig A."/>
            <person name="Riedel T."/>
            <person name="Goker M."/>
            <person name="Klenk H.P."/>
        </authorList>
    </citation>
    <scope>NUCLEOTIDE SEQUENCE [LARGE SCALE GENOMIC DNA]</scope>
    <source>
        <strain evidence="2 3">DSM 19751</strain>
    </source>
</reference>
<comment type="caution">
    <text evidence="2">The sequence shown here is derived from an EMBL/GenBank/DDBJ whole genome shotgun (WGS) entry which is preliminary data.</text>
</comment>
<proteinExistence type="predicted"/>
<sequence length="51" mass="5499">MTCWLLKTEPDSFSLDDLAARPGGIEPSDGVRNYQARSFLRDATHTGSAGS</sequence>